<dbReference type="NCBIfam" id="NF000955">
    <property type="entry name" value="PRK00099.1-1"/>
    <property type="match status" value="1"/>
</dbReference>
<evidence type="ECO:0000256" key="3">
    <source>
        <dbReference type="ARBA" id="ARBA00023274"/>
    </source>
</evidence>
<dbReference type="InterPro" id="IPR047865">
    <property type="entry name" value="Ribosomal_uL10_bac_type"/>
</dbReference>
<comment type="function">
    <text evidence="5">Forms part of the ribosomal stalk, playing a central role in the interaction of the ribosome with GTP-bound translation factors.</text>
</comment>
<comment type="caution">
    <text evidence="7">The sequence shown here is derived from an EMBL/GenBank/DDBJ whole genome shotgun (WGS) entry which is preliminary data.</text>
</comment>
<comment type="subunit">
    <text evidence="5">Part of the ribosomal stalk of the 50S ribosomal subunit. The N-terminus interacts with L11 and the large rRNA to form the base of the stalk. The C-terminus forms an elongated spine to which L12 dimers bind in a sequential fashion forming a multimeric L10(L12)X complex.</text>
</comment>
<evidence type="ECO:0000313" key="7">
    <source>
        <dbReference type="EMBL" id="HIT74981.1"/>
    </source>
</evidence>
<accession>A0A9D1GWA3</accession>
<keyword evidence="2 5" id="KW-0689">Ribosomal protein</keyword>
<dbReference type="InterPro" id="IPR001790">
    <property type="entry name" value="Ribosomal_uL10"/>
</dbReference>
<protein>
    <recommendedName>
        <fullName evidence="4 5">Large ribosomal subunit protein uL10</fullName>
    </recommendedName>
</protein>
<dbReference type="Pfam" id="PF00466">
    <property type="entry name" value="Ribosomal_L10"/>
    <property type="match status" value="1"/>
</dbReference>
<dbReference type="AlphaFoldDB" id="A0A9D1GWA3"/>
<dbReference type="InterPro" id="IPR022973">
    <property type="entry name" value="Ribosomal_uL10_bac"/>
</dbReference>
<feature type="compositionally biased region" description="Low complexity" evidence="6">
    <location>
        <begin position="181"/>
        <end position="216"/>
    </location>
</feature>
<dbReference type="GO" id="GO:0005840">
    <property type="term" value="C:ribosome"/>
    <property type="evidence" value="ECO:0007669"/>
    <property type="project" value="UniProtKB-KW"/>
</dbReference>
<evidence type="ECO:0000256" key="4">
    <source>
        <dbReference type="ARBA" id="ARBA00035202"/>
    </source>
</evidence>
<dbReference type="EMBL" id="DVLP01000159">
    <property type="protein sequence ID" value="HIT74981.1"/>
    <property type="molecule type" value="Genomic_DNA"/>
</dbReference>
<gene>
    <name evidence="5 7" type="primary">rplJ</name>
    <name evidence="7" type="ORF">IAA98_05295</name>
</gene>
<dbReference type="CDD" id="cd05797">
    <property type="entry name" value="Ribosomal_L10"/>
    <property type="match status" value="1"/>
</dbReference>
<dbReference type="PANTHER" id="PTHR11560">
    <property type="entry name" value="39S RIBOSOMAL PROTEIN L10, MITOCHONDRIAL"/>
    <property type="match status" value="1"/>
</dbReference>
<feature type="region of interest" description="Disordered" evidence="6">
    <location>
        <begin position="175"/>
        <end position="216"/>
    </location>
</feature>
<evidence type="ECO:0000256" key="5">
    <source>
        <dbReference type="HAMAP-Rule" id="MF_00362"/>
    </source>
</evidence>
<dbReference type="Gene3D" id="3.30.70.1730">
    <property type="match status" value="1"/>
</dbReference>
<comment type="similarity">
    <text evidence="1 5">Belongs to the universal ribosomal protein uL10 family.</text>
</comment>
<evidence type="ECO:0000313" key="8">
    <source>
        <dbReference type="Proteomes" id="UP000886842"/>
    </source>
</evidence>
<proteinExistence type="inferred from homology"/>
<dbReference type="GO" id="GO:1990904">
    <property type="term" value="C:ribonucleoprotein complex"/>
    <property type="evidence" value="ECO:0007669"/>
    <property type="project" value="UniProtKB-KW"/>
</dbReference>
<dbReference type="Gene3D" id="6.10.250.290">
    <property type="match status" value="1"/>
</dbReference>
<keyword evidence="3 5" id="KW-0687">Ribonucleoprotein</keyword>
<dbReference type="Proteomes" id="UP000886842">
    <property type="component" value="Unassembled WGS sequence"/>
</dbReference>
<evidence type="ECO:0000256" key="6">
    <source>
        <dbReference type="SAM" id="MobiDB-lite"/>
    </source>
</evidence>
<dbReference type="GO" id="GO:0070180">
    <property type="term" value="F:large ribosomal subunit rRNA binding"/>
    <property type="evidence" value="ECO:0007669"/>
    <property type="project" value="UniProtKB-UniRule"/>
</dbReference>
<keyword evidence="5" id="KW-0694">RNA-binding</keyword>
<evidence type="ECO:0000256" key="2">
    <source>
        <dbReference type="ARBA" id="ARBA00022980"/>
    </source>
</evidence>
<name>A0A9D1GWA3_9ACTN</name>
<dbReference type="HAMAP" id="MF_00362">
    <property type="entry name" value="Ribosomal_uL10"/>
    <property type="match status" value="1"/>
</dbReference>
<keyword evidence="5" id="KW-0699">rRNA-binding</keyword>
<sequence>MASPDKVDAVAELKEKFSKASGVVLTEYRGLPVSALKDLRRALGEDATYRVSKNTLTRVAAHEAGVEGLDELLTGPTAIAFINGDPVNVAKGLRNFAKDNPLLEIKGGVLDGKVLTTDEVKKLADLESREVLLAKLAGAFVATQSKAAAVLAAPLSKFARLQAALIEAAKENPELIGGAGEQSQTDDSADASTEAEAPEAAAAADTNQAADAAEEK</sequence>
<dbReference type="SUPFAM" id="SSF160369">
    <property type="entry name" value="Ribosomal protein L10-like"/>
    <property type="match status" value="1"/>
</dbReference>
<reference evidence="7" key="1">
    <citation type="submission" date="2020-10" db="EMBL/GenBank/DDBJ databases">
        <authorList>
            <person name="Gilroy R."/>
        </authorList>
    </citation>
    <scope>NUCLEOTIDE SEQUENCE</scope>
    <source>
        <strain evidence="7">ChiGjej1B1-24693</strain>
    </source>
</reference>
<organism evidence="7 8">
    <name type="scientific">Candidatus Avipropionibacterium avicola</name>
    <dbReference type="NCBI Taxonomy" id="2840701"/>
    <lineage>
        <taxon>Bacteria</taxon>
        <taxon>Bacillati</taxon>
        <taxon>Actinomycetota</taxon>
        <taxon>Actinomycetes</taxon>
        <taxon>Propionibacteriales</taxon>
        <taxon>Propionibacteriaceae</taxon>
        <taxon>Propionibacteriaceae incertae sedis</taxon>
        <taxon>Candidatus Avipropionibacterium</taxon>
    </lineage>
</organism>
<dbReference type="GO" id="GO:0006412">
    <property type="term" value="P:translation"/>
    <property type="evidence" value="ECO:0007669"/>
    <property type="project" value="UniProtKB-UniRule"/>
</dbReference>
<reference evidence="7" key="2">
    <citation type="journal article" date="2021" name="PeerJ">
        <title>Extensive microbial diversity within the chicken gut microbiome revealed by metagenomics and culture.</title>
        <authorList>
            <person name="Gilroy R."/>
            <person name="Ravi A."/>
            <person name="Getino M."/>
            <person name="Pursley I."/>
            <person name="Horton D.L."/>
            <person name="Alikhan N.F."/>
            <person name="Baker D."/>
            <person name="Gharbi K."/>
            <person name="Hall N."/>
            <person name="Watson M."/>
            <person name="Adriaenssens E.M."/>
            <person name="Foster-Nyarko E."/>
            <person name="Jarju S."/>
            <person name="Secka A."/>
            <person name="Antonio M."/>
            <person name="Oren A."/>
            <person name="Chaudhuri R.R."/>
            <person name="La Ragione R."/>
            <person name="Hildebrand F."/>
            <person name="Pallen M.J."/>
        </authorList>
    </citation>
    <scope>NUCLEOTIDE SEQUENCE</scope>
    <source>
        <strain evidence="7">ChiGjej1B1-24693</strain>
    </source>
</reference>
<evidence type="ECO:0000256" key="1">
    <source>
        <dbReference type="ARBA" id="ARBA00008889"/>
    </source>
</evidence>
<dbReference type="InterPro" id="IPR043141">
    <property type="entry name" value="Ribosomal_uL10-like_sf"/>
</dbReference>